<evidence type="ECO:0000256" key="2">
    <source>
        <dbReference type="ARBA" id="ARBA00012837"/>
    </source>
</evidence>
<keyword evidence="4 10" id="KW-0547">Nucleotide-binding</keyword>
<dbReference type="InterPro" id="IPR014729">
    <property type="entry name" value="Rossmann-like_a/b/a_fold"/>
</dbReference>
<evidence type="ECO:0000259" key="11">
    <source>
        <dbReference type="SMART" id="SM00836"/>
    </source>
</evidence>
<dbReference type="GO" id="GO:0005737">
    <property type="term" value="C:cytoplasm"/>
    <property type="evidence" value="ECO:0007669"/>
    <property type="project" value="InterPro"/>
</dbReference>
<dbReference type="Pfam" id="PF05746">
    <property type="entry name" value="DALR_1"/>
    <property type="match status" value="1"/>
</dbReference>
<evidence type="ECO:0000259" key="12">
    <source>
        <dbReference type="SMART" id="SM01016"/>
    </source>
</evidence>
<organism evidence="13 14">
    <name type="scientific">Carpediemonas membranifera</name>
    <dbReference type="NCBI Taxonomy" id="201153"/>
    <lineage>
        <taxon>Eukaryota</taxon>
        <taxon>Metamonada</taxon>
        <taxon>Carpediemonas-like organisms</taxon>
        <taxon>Carpediemonas</taxon>
    </lineage>
</organism>
<dbReference type="Gene3D" id="1.10.730.10">
    <property type="entry name" value="Isoleucyl-tRNA Synthetase, Domain 1"/>
    <property type="match status" value="1"/>
</dbReference>
<dbReference type="InterPro" id="IPR035684">
    <property type="entry name" value="ArgRS_core"/>
</dbReference>
<sequence>MLVTLQKLFQESLDIVAPKYAGKNVNAIIMVSVRAGFGDYQCNNAMQLSKLHNKGKPKTEQKSPFDVASEIAANVPENDVIAKCEPVNGFINIYLKEDFIKAEIKRLLATGSPIPPEVPYKRVVVDFSSPNIAKPLHVGHLRSTIIGDTICRLYEYCLGIPEGGVDVDPVCDWAAVEKAIEDEGENAKPAVIRTNHVGDWGTQFGMLIAQLKLEAPDFKEKMPDIGDLVTFYKRAKAHFDEDLEFKEEARRTVVKLQSHSPDEYAAWKKICELSRADFQVIYDMLKVSIAECGESFYNPLIPVVIKMMEDEGKAELDNGALCWFRDGKPDPDAPKSKKGQSASIPLILRKTDGGYGYDSTDMAAIYYRTQRLHADKIVYCTDHGQAPHFDLIFAAAKAMGWVEMGPDPEAVHVGFGLVKDTSGQKFKTRSGDTVGLRLLLDEAVGKVHAILKERSANRMTEEEMPEIAQKVGIAAVKYADLSSQRTKDYVFSFDRMLNLKGNTAVYLMYAYARISSIFGKAGTTKEALLETPEAIVLSEVAEERAAEVALMIHIARFQDEVVSTLKDLYPHRLCDYLYNLSVKISDFYEKCRVITDDAVMRESRLHMLLAAQLTMKKCFDILGIEPVEKL</sequence>
<evidence type="ECO:0000313" key="14">
    <source>
        <dbReference type="Proteomes" id="UP000717585"/>
    </source>
</evidence>
<dbReference type="InterPro" id="IPR005148">
    <property type="entry name" value="Arg-tRNA-synth_N"/>
</dbReference>
<feature type="domain" description="Arginyl tRNA synthetase N-terminal" evidence="12">
    <location>
        <begin position="3"/>
        <end position="95"/>
    </location>
</feature>
<evidence type="ECO:0000256" key="4">
    <source>
        <dbReference type="ARBA" id="ARBA00022741"/>
    </source>
</evidence>
<keyword evidence="14" id="KW-1185">Reference proteome</keyword>
<dbReference type="FunFam" id="1.10.730.10:FF:000006">
    <property type="entry name" value="Arginyl-tRNA synthetase 2, mitochondrial"/>
    <property type="match status" value="1"/>
</dbReference>
<dbReference type="InterPro" id="IPR001412">
    <property type="entry name" value="aa-tRNA-synth_I_CS"/>
</dbReference>
<evidence type="ECO:0000256" key="3">
    <source>
        <dbReference type="ARBA" id="ARBA00022598"/>
    </source>
</evidence>
<dbReference type="SUPFAM" id="SSF55190">
    <property type="entry name" value="Arginyl-tRNA synthetase (ArgRS), N-terminal 'additional' domain"/>
    <property type="match status" value="1"/>
</dbReference>
<evidence type="ECO:0000256" key="8">
    <source>
        <dbReference type="ARBA" id="ARBA00033033"/>
    </source>
</evidence>
<dbReference type="SMART" id="SM00836">
    <property type="entry name" value="DALR_1"/>
    <property type="match status" value="1"/>
</dbReference>
<evidence type="ECO:0000256" key="1">
    <source>
        <dbReference type="ARBA" id="ARBA00005594"/>
    </source>
</evidence>
<gene>
    <name evidence="13" type="ORF">J8273_6339</name>
</gene>
<dbReference type="Pfam" id="PF03485">
    <property type="entry name" value="Arg_tRNA_synt_N"/>
    <property type="match status" value="1"/>
</dbReference>
<dbReference type="EC" id="6.1.1.19" evidence="2"/>
<comment type="caution">
    <text evidence="13">The sequence shown here is derived from an EMBL/GenBank/DDBJ whole genome shotgun (WGS) entry which is preliminary data.</text>
</comment>
<dbReference type="Pfam" id="PF00750">
    <property type="entry name" value="tRNA-synt_1d"/>
    <property type="match status" value="2"/>
</dbReference>
<dbReference type="PRINTS" id="PR01038">
    <property type="entry name" value="TRNASYNTHARG"/>
</dbReference>
<dbReference type="Gene3D" id="3.30.1360.70">
    <property type="entry name" value="Arginyl tRNA synthetase N-terminal domain"/>
    <property type="match status" value="1"/>
</dbReference>
<reference evidence="13" key="1">
    <citation type="submission" date="2021-05" db="EMBL/GenBank/DDBJ databases">
        <title>A free-living protist that lacks canonical eukaryotic 1 DNA replication and segregation systems.</title>
        <authorList>
            <person name="Salas-Leiva D.E."/>
            <person name="Tromer E.C."/>
            <person name="Curtis B.A."/>
            <person name="Jerlstrom-Hultqvist J."/>
            <person name="Kolisko M."/>
            <person name="Yi Z."/>
            <person name="Salas-Leiva J.S."/>
            <person name="Gallot-Lavallee L."/>
            <person name="Kops G.J.P.L."/>
            <person name="Archibald J.M."/>
            <person name="Simpson A.G.B."/>
            <person name="Roger A.J."/>
        </authorList>
    </citation>
    <scope>NUCLEOTIDE SEQUENCE</scope>
    <source>
        <strain evidence="13">BICM</strain>
    </source>
</reference>
<dbReference type="PANTHER" id="PTHR11956:SF5">
    <property type="entry name" value="ARGININE--TRNA LIGASE, CYTOPLASMIC"/>
    <property type="match status" value="1"/>
</dbReference>
<dbReference type="GO" id="GO:0004814">
    <property type="term" value="F:arginine-tRNA ligase activity"/>
    <property type="evidence" value="ECO:0007669"/>
    <property type="project" value="UniProtKB-EC"/>
</dbReference>
<name>A0A8J6B2L2_9EUKA</name>
<dbReference type="AlphaFoldDB" id="A0A8J6B2L2"/>
<dbReference type="Gene3D" id="3.40.50.620">
    <property type="entry name" value="HUPs"/>
    <property type="match status" value="1"/>
</dbReference>
<feature type="domain" description="DALR anticodon binding" evidence="11">
    <location>
        <begin position="507"/>
        <end position="630"/>
    </location>
</feature>
<dbReference type="PANTHER" id="PTHR11956">
    <property type="entry name" value="ARGINYL-TRNA SYNTHETASE"/>
    <property type="match status" value="1"/>
</dbReference>
<keyword evidence="3 10" id="KW-0436">Ligase</keyword>
<dbReference type="InterPro" id="IPR036695">
    <property type="entry name" value="Arg-tRNA-synth_N_sf"/>
</dbReference>
<comment type="similarity">
    <text evidence="1 10">Belongs to the class-I aminoacyl-tRNA synthetase family.</text>
</comment>
<keyword evidence="7 10" id="KW-0030">Aminoacyl-tRNA synthetase</keyword>
<dbReference type="EMBL" id="JAHDYR010000053">
    <property type="protein sequence ID" value="KAG9391574.1"/>
    <property type="molecule type" value="Genomic_DNA"/>
</dbReference>
<dbReference type="Proteomes" id="UP000717585">
    <property type="component" value="Unassembled WGS sequence"/>
</dbReference>
<dbReference type="OrthoDB" id="68056at2759"/>
<proteinExistence type="inferred from homology"/>
<dbReference type="GO" id="GO:0006420">
    <property type="term" value="P:arginyl-tRNA aminoacylation"/>
    <property type="evidence" value="ECO:0007669"/>
    <property type="project" value="InterPro"/>
</dbReference>
<evidence type="ECO:0000256" key="10">
    <source>
        <dbReference type="RuleBase" id="RU363038"/>
    </source>
</evidence>
<evidence type="ECO:0000256" key="5">
    <source>
        <dbReference type="ARBA" id="ARBA00022840"/>
    </source>
</evidence>
<dbReference type="NCBIfam" id="TIGR00456">
    <property type="entry name" value="argS"/>
    <property type="match status" value="1"/>
</dbReference>
<evidence type="ECO:0000256" key="7">
    <source>
        <dbReference type="ARBA" id="ARBA00023146"/>
    </source>
</evidence>
<evidence type="ECO:0000256" key="9">
    <source>
        <dbReference type="ARBA" id="ARBA00049339"/>
    </source>
</evidence>
<dbReference type="GO" id="GO:0005524">
    <property type="term" value="F:ATP binding"/>
    <property type="evidence" value="ECO:0007669"/>
    <property type="project" value="UniProtKB-KW"/>
</dbReference>
<evidence type="ECO:0000256" key="6">
    <source>
        <dbReference type="ARBA" id="ARBA00022917"/>
    </source>
</evidence>
<keyword evidence="5 10" id="KW-0067">ATP-binding</keyword>
<dbReference type="InterPro" id="IPR008909">
    <property type="entry name" value="DALR_anticod-bd"/>
</dbReference>
<dbReference type="SMART" id="SM01016">
    <property type="entry name" value="Arg_tRNA_synt_N"/>
    <property type="match status" value="1"/>
</dbReference>
<dbReference type="InterPro" id="IPR009080">
    <property type="entry name" value="tRNAsynth_Ia_anticodon-bd"/>
</dbReference>
<dbReference type="InterPro" id="IPR001278">
    <property type="entry name" value="Arg-tRNA-ligase"/>
</dbReference>
<comment type="catalytic activity">
    <reaction evidence="9">
        <text>tRNA(Arg) + L-arginine + ATP = L-arginyl-tRNA(Arg) + AMP + diphosphate</text>
        <dbReference type="Rhea" id="RHEA:20301"/>
        <dbReference type="Rhea" id="RHEA-COMP:9658"/>
        <dbReference type="Rhea" id="RHEA-COMP:9673"/>
        <dbReference type="ChEBI" id="CHEBI:30616"/>
        <dbReference type="ChEBI" id="CHEBI:32682"/>
        <dbReference type="ChEBI" id="CHEBI:33019"/>
        <dbReference type="ChEBI" id="CHEBI:78442"/>
        <dbReference type="ChEBI" id="CHEBI:78513"/>
        <dbReference type="ChEBI" id="CHEBI:456215"/>
        <dbReference type="EC" id="6.1.1.19"/>
    </reaction>
</comment>
<keyword evidence="6 10" id="KW-0648">Protein biosynthesis</keyword>
<dbReference type="SUPFAM" id="SSF47323">
    <property type="entry name" value="Anticodon-binding domain of a subclass of class I aminoacyl-tRNA synthetases"/>
    <property type="match status" value="1"/>
</dbReference>
<dbReference type="PROSITE" id="PS00178">
    <property type="entry name" value="AA_TRNA_LIGASE_I"/>
    <property type="match status" value="1"/>
</dbReference>
<protein>
    <recommendedName>
        <fullName evidence="2">arginine--tRNA ligase</fullName>
        <ecNumber evidence="2">6.1.1.19</ecNumber>
    </recommendedName>
    <alternativeName>
        <fullName evidence="8">Arginyl-tRNA synthetase</fullName>
    </alternativeName>
</protein>
<accession>A0A8J6B2L2</accession>
<evidence type="ECO:0000313" key="13">
    <source>
        <dbReference type="EMBL" id="KAG9391574.1"/>
    </source>
</evidence>
<dbReference type="SUPFAM" id="SSF52374">
    <property type="entry name" value="Nucleotidylyl transferase"/>
    <property type="match status" value="1"/>
</dbReference>